<name>A0A0S2KMC3_9BACT</name>
<dbReference type="EMBL" id="CP013195">
    <property type="protein sequence ID" value="ALO49435.1"/>
    <property type="molecule type" value="Genomic_DNA"/>
</dbReference>
<proteinExistence type="predicted"/>
<dbReference type="OrthoDB" id="1081224at2"/>
<dbReference type="KEGG" id="peo:AS203_10295"/>
<dbReference type="STRING" id="76123.AS203_10295"/>
<dbReference type="InterPro" id="IPR008969">
    <property type="entry name" value="CarboxyPept-like_regulatory"/>
</dbReference>
<dbReference type="RefSeq" id="WP_025065198.1">
    <property type="nucleotide sequence ID" value="NZ_CP013195.1"/>
</dbReference>
<protein>
    <recommendedName>
        <fullName evidence="3">TonB-dependent receptor</fullName>
    </recommendedName>
</protein>
<evidence type="ECO:0000313" key="1">
    <source>
        <dbReference type="EMBL" id="ALO49435.1"/>
    </source>
</evidence>
<dbReference type="Proteomes" id="UP000056252">
    <property type="component" value="Chromosome"/>
</dbReference>
<keyword evidence="2" id="KW-1185">Reference proteome</keyword>
<dbReference type="SUPFAM" id="SSF49464">
    <property type="entry name" value="Carboxypeptidase regulatory domain-like"/>
    <property type="match status" value="1"/>
</dbReference>
<organism evidence="1 2">
    <name type="scientific">Hoylesella enoeca</name>
    <dbReference type="NCBI Taxonomy" id="76123"/>
    <lineage>
        <taxon>Bacteria</taxon>
        <taxon>Pseudomonadati</taxon>
        <taxon>Bacteroidota</taxon>
        <taxon>Bacteroidia</taxon>
        <taxon>Bacteroidales</taxon>
        <taxon>Prevotellaceae</taxon>
        <taxon>Hoylesella</taxon>
    </lineage>
</organism>
<evidence type="ECO:0008006" key="3">
    <source>
        <dbReference type="Google" id="ProtNLM"/>
    </source>
</evidence>
<accession>A0A0S2KMC3</accession>
<evidence type="ECO:0000313" key="2">
    <source>
        <dbReference type="Proteomes" id="UP000056252"/>
    </source>
</evidence>
<gene>
    <name evidence="1" type="ORF">AS203_10295</name>
</gene>
<sequence length="161" mass="18239">MGQAQFYLSVITLLALNQCVCKAQTTGIVLDIETRSPIANVKIYTDNNKIYNTGRDGRFAIPIAFGSISVTHNNYIPRVFNRKEMQDTIFLLPKSITVNEVIITAKAPRISPDIMKSIKKSTFETGQTPSGMDFLGWLRIFEKGYVSKKERAKRRKAIENY</sequence>
<reference evidence="2" key="1">
    <citation type="submission" date="2015-11" db="EMBL/GenBank/DDBJ databases">
        <authorList>
            <person name="Holder M.E."/>
            <person name="Ajami N.J."/>
            <person name="Petrosino J.F."/>
        </authorList>
    </citation>
    <scope>NUCLEOTIDE SEQUENCE [LARGE SCALE GENOMIC DNA]</scope>
    <source>
        <strain evidence="2">F0113</strain>
    </source>
</reference>
<dbReference type="AlphaFoldDB" id="A0A0S2KMC3"/>